<reference evidence="1" key="1">
    <citation type="submission" date="2018-06" db="EMBL/GenBank/DDBJ databases">
        <authorList>
            <person name="Zhirakovskaya E."/>
        </authorList>
    </citation>
    <scope>NUCLEOTIDE SEQUENCE</scope>
</reference>
<dbReference type="Pfam" id="PF13715">
    <property type="entry name" value="CarbopepD_reg_2"/>
    <property type="match status" value="1"/>
</dbReference>
<protein>
    <recommendedName>
        <fullName evidence="2">Carboxypeptidase-like regulatory domain-containing protein</fullName>
    </recommendedName>
</protein>
<organism evidence="1">
    <name type="scientific">hydrothermal vent metagenome</name>
    <dbReference type="NCBI Taxonomy" id="652676"/>
    <lineage>
        <taxon>unclassified sequences</taxon>
        <taxon>metagenomes</taxon>
        <taxon>ecological metagenomes</taxon>
    </lineage>
</organism>
<dbReference type="Gene3D" id="2.60.40.1120">
    <property type="entry name" value="Carboxypeptidase-like, regulatory domain"/>
    <property type="match status" value="1"/>
</dbReference>
<name>A0A3B0V9G8_9ZZZZ</name>
<dbReference type="EMBL" id="UOET01000255">
    <property type="protein sequence ID" value="VAW28554.1"/>
    <property type="molecule type" value="Genomic_DNA"/>
</dbReference>
<evidence type="ECO:0000313" key="1">
    <source>
        <dbReference type="EMBL" id="VAW28554.1"/>
    </source>
</evidence>
<evidence type="ECO:0008006" key="2">
    <source>
        <dbReference type="Google" id="ProtNLM"/>
    </source>
</evidence>
<dbReference type="SUPFAM" id="SSF49464">
    <property type="entry name" value="Carboxypeptidase regulatory domain-like"/>
    <property type="match status" value="1"/>
</dbReference>
<accession>A0A3B0V9G8</accession>
<sequence length="428" mass="49269">MRNIITKTSGLILVLWIVSSAWANPMFAIGTHNVAEADSVHYNTYRGKIVDKLNNSPLAYADITVEGENTSTVSNSHGEFVIKVSKESKAENIVISHLGYKNLLVPFNSLKHRHNILRVEPVAVILNQVYIRPGPVDQIVRKVLENVEKNYPQKPNQMTGFYREFIKKRNHYVSLSEAVVGIYKASYRGLLNDQVRIIRGRKGSNVRRMDTLLFKLQGGPATGLLLDIIKNPYVLLNYNMLMQYKFNLVNEVKKNGHVYYVIHFEPISKTGVPLYSGKFYIDVSTYALAAADFYLELDNPAEAAKLFIKKKPFGARVTPTSAHYIVNYHEQNGKWYFNYAKGEVAFKIKWKRRLFSSVYTTSFEMAITSREDKDVVRYKPAERFKQNQIFSETVQAFSKKDYWGKYNYIEPNQSIASAIRKFKRILKK</sequence>
<proteinExistence type="predicted"/>
<gene>
    <name evidence="1" type="ORF">MNBD_BACTEROID07-339</name>
</gene>
<dbReference type="AlphaFoldDB" id="A0A3B0V9G8"/>
<dbReference type="InterPro" id="IPR008969">
    <property type="entry name" value="CarboxyPept-like_regulatory"/>
</dbReference>